<protein>
    <recommendedName>
        <fullName evidence="1">RNase H type-1 domain-containing protein</fullName>
    </recommendedName>
</protein>
<proteinExistence type="predicted"/>
<dbReference type="EMBL" id="LXQA010473515">
    <property type="protein sequence ID" value="MCI54055.1"/>
    <property type="molecule type" value="Genomic_DNA"/>
</dbReference>
<feature type="domain" description="RNase H type-1" evidence="1">
    <location>
        <begin position="5"/>
        <end position="57"/>
    </location>
</feature>
<evidence type="ECO:0000259" key="1">
    <source>
        <dbReference type="Pfam" id="PF13456"/>
    </source>
</evidence>
<dbReference type="GO" id="GO:0003676">
    <property type="term" value="F:nucleic acid binding"/>
    <property type="evidence" value="ECO:0007669"/>
    <property type="project" value="InterPro"/>
</dbReference>
<reference evidence="2 3" key="1">
    <citation type="journal article" date="2018" name="Front. Plant Sci.">
        <title>Red Clover (Trifolium pratense) and Zigzag Clover (T. medium) - A Picture of Genomic Similarities and Differences.</title>
        <authorList>
            <person name="Dluhosova J."/>
            <person name="Istvanek J."/>
            <person name="Nedelnik J."/>
            <person name="Repkova J."/>
        </authorList>
    </citation>
    <scope>NUCLEOTIDE SEQUENCE [LARGE SCALE GENOMIC DNA]</scope>
    <source>
        <strain evidence="3">cv. 10/8</strain>
        <tissue evidence="2">Leaf</tissue>
    </source>
</reference>
<dbReference type="Pfam" id="PF13456">
    <property type="entry name" value="RVT_3"/>
    <property type="match status" value="1"/>
</dbReference>
<accession>A0A392T159</accession>
<dbReference type="Proteomes" id="UP000265520">
    <property type="component" value="Unassembled WGS sequence"/>
</dbReference>
<keyword evidence="3" id="KW-1185">Reference proteome</keyword>
<feature type="non-terminal residue" evidence="2">
    <location>
        <position position="81"/>
    </location>
</feature>
<sequence>MDGSCIGAATKVIRARTATEVEALGLEAVLRFIDRYHGQTVIVEMDAKMVVQAVQKHAYPRAYWGKIAQRGGDLLLANPNV</sequence>
<organism evidence="2 3">
    <name type="scientific">Trifolium medium</name>
    <dbReference type="NCBI Taxonomy" id="97028"/>
    <lineage>
        <taxon>Eukaryota</taxon>
        <taxon>Viridiplantae</taxon>
        <taxon>Streptophyta</taxon>
        <taxon>Embryophyta</taxon>
        <taxon>Tracheophyta</taxon>
        <taxon>Spermatophyta</taxon>
        <taxon>Magnoliopsida</taxon>
        <taxon>eudicotyledons</taxon>
        <taxon>Gunneridae</taxon>
        <taxon>Pentapetalae</taxon>
        <taxon>rosids</taxon>
        <taxon>fabids</taxon>
        <taxon>Fabales</taxon>
        <taxon>Fabaceae</taxon>
        <taxon>Papilionoideae</taxon>
        <taxon>50 kb inversion clade</taxon>
        <taxon>NPAAA clade</taxon>
        <taxon>Hologalegina</taxon>
        <taxon>IRL clade</taxon>
        <taxon>Trifolieae</taxon>
        <taxon>Trifolium</taxon>
    </lineage>
</organism>
<evidence type="ECO:0000313" key="2">
    <source>
        <dbReference type="EMBL" id="MCI54055.1"/>
    </source>
</evidence>
<dbReference type="InterPro" id="IPR002156">
    <property type="entry name" value="RNaseH_domain"/>
</dbReference>
<name>A0A392T159_9FABA</name>
<dbReference type="AlphaFoldDB" id="A0A392T159"/>
<evidence type="ECO:0000313" key="3">
    <source>
        <dbReference type="Proteomes" id="UP000265520"/>
    </source>
</evidence>
<comment type="caution">
    <text evidence="2">The sequence shown here is derived from an EMBL/GenBank/DDBJ whole genome shotgun (WGS) entry which is preliminary data.</text>
</comment>
<dbReference type="GO" id="GO:0004523">
    <property type="term" value="F:RNA-DNA hybrid ribonuclease activity"/>
    <property type="evidence" value="ECO:0007669"/>
    <property type="project" value="InterPro"/>
</dbReference>